<dbReference type="Gene3D" id="3.40.50.10330">
    <property type="entry name" value="Probable inorganic polyphosphate/atp-NAD kinase, domain 1"/>
    <property type="match status" value="1"/>
</dbReference>
<dbReference type="Gene3D" id="2.60.200.40">
    <property type="match status" value="1"/>
</dbReference>
<dbReference type="PROSITE" id="PS50146">
    <property type="entry name" value="DAGK"/>
    <property type="match status" value="1"/>
</dbReference>
<dbReference type="EMBL" id="CP097332">
    <property type="protein sequence ID" value="UQX89813.1"/>
    <property type="molecule type" value="Genomic_DNA"/>
</dbReference>
<gene>
    <name evidence="4" type="ORF">M6D93_07365</name>
</gene>
<accession>A0ABY4R1Y1</accession>
<sequence length="306" mass="32872">MRVLVISNPQATATTARQRDVLVHALSADAKLEVEETANRGHAAALACRAMRDGVDVVIALGGDGTVNEVVNGLLTDGVHDGVPALGIVPAGSTNVFARALGMPNDPVEATSELIAALQQGRTRTISLGQADERWFVFAAGFGLDAAVVSGVEEHRRRGKKSTHALYLRTTIKSFFAESRHRPAIQLELPGGGLDSGLYLAIVTNCTPWTFLGNHPMSPTPRASFDAGLDVYARTRMGLPSIAFGATRMARGTTKEREFGARTWHDLDGFILRASRPMPFQVDGDALGEREVVHLRGVRKALRVFV</sequence>
<feature type="domain" description="DAGKc" evidence="3">
    <location>
        <begin position="1"/>
        <end position="132"/>
    </location>
</feature>
<evidence type="ECO:0000313" key="5">
    <source>
        <dbReference type="Proteomes" id="UP001056336"/>
    </source>
</evidence>
<dbReference type="RefSeq" id="WP_249773708.1">
    <property type="nucleotide sequence ID" value="NZ_CP097332.1"/>
</dbReference>
<dbReference type="PANTHER" id="PTHR12358">
    <property type="entry name" value="SPHINGOSINE KINASE"/>
    <property type="match status" value="1"/>
</dbReference>
<proteinExistence type="inferred from homology"/>
<name>A0ABY4R1Y1_9ACTN</name>
<dbReference type="SMART" id="SM00046">
    <property type="entry name" value="DAGKc"/>
    <property type="match status" value="1"/>
</dbReference>
<comment type="similarity">
    <text evidence="2">Belongs to the diacylglycerol/lipid kinase family.</text>
</comment>
<reference evidence="4" key="1">
    <citation type="journal article" date="2018" name="Int. J. Syst. Evol. Microbiol.">
        <title>Jatrophihabitans telluris sp. nov., isolated from sediment soil of lava forest wetlands and the emended description of the genus Jatrophihabitans.</title>
        <authorList>
            <person name="Lee K.C."/>
            <person name="Suh M.K."/>
            <person name="Eom M.K."/>
            <person name="Kim K.K."/>
            <person name="Kim J.S."/>
            <person name="Kim D.S."/>
            <person name="Ko S.H."/>
            <person name="Shin Y.K."/>
            <person name="Lee J.S."/>
        </authorList>
    </citation>
    <scope>NUCLEOTIDE SEQUENCE</scope>
    <source>
        <strain evidence="4">N237</strain>
    </source>
</reference>
<dbReference type="InterPro" id="IPR017438">
    <property type="entry name" value="ATP-NAD_kinase_N"/>
</dbReference>
<keyword evidence="5" id="KW-1185">Reference proteome</keyword>
<dbReference type="Proteomes" id="UP001056336">
    <property type="component" value="Chromosome"/>
</dbReference>
<evidence type="ECO:0000256" key="1">
    <source>
        <dbReference type="ARBA" id="ARBA00001946"/>
    </source>
</evidence>
<keyword evidence="4" id="KW-0808">Transferase</keyword>
<dbReference type="InterPro" id="IPR050187">
    <property type="entry name" value="Lipid_Phosphate_FormReg"/>
</dbReference>
<dbReference type="Pfam" id="PF00781">
    <property type="entry name" value="DAGK_cat"/>
    <property type="match status" value="1"/>
</dbReference>
<evidence type="ECO:0000256" key="2">
    <source>
        <dbReference type="ARBA" id="ARBA00005983"/>
    </source>
</evidence>
<evidence type="ECO:0000313" key="4">
    <source>
        <dbReference type="EMBL" id="UQX89813.1"/>
    </source>
</evidence>
<reference evidence="4" key="2">
    <citation type="submission" date="2022-05" db="EMBL/GenBank/DDBJ databases">
        <authorList>
            <person name="Kim J.-S."/>
            <person name="Lee K."/>
            <person name="Suh M."/>
            <person name="Eom M."/>
            <person name="Kim J.-S."/>
            <person name="Kim D.-S."/>
            <person name="Ko S.-H."/>
            <person name="Shin Y."/>
            <person name="Lee J.-S."/>
        </authorList>
    </citation>
    <scope>NUCLEOTIDE SEQUENCE</scope>
    <source>
        <strain evidence="4">N237</strain>
    </source>
</reference>
<keyword evidence="4" id="KW-0418">Kinase</keyword>
<dbReference type="InterPro" id="IPR001206">
    <property type="entry name" value="Diacylglycerol_kinase_cat_dom"/>
</dbReference>
<protein>
    <submittedName>
        <fullName evidence="4">Diacylglycerol kinase family lipid kinase</fullName>
    </submittedName>
</protein>
<dbReference type="InterPro" id="IPR016064">
    <property type="entry name" value="NAD/diacylglycerol_kinase_sf"/>
</dbReference>
<dbReference type="GO" id="GO:0016301">
    <property type="term" value="F:kinase activity"/>
    <property type="evidence" value="ECO:0007669"/>
    <property type="project" value="UniProtKB-KW"/>
</dbReference>
<evidence type="ECO:0000259" key="3">
    <source>
        <dbReference type="PROSITE" id="PS50146"/>
    </source>
</evidence>
<comment type="cofactor">
    <cofactor evidence="1">
        <name>Mg(2+)</name>
        <dbReference type="ChEBI" id="CHEBI:18420"/>
    </cofactor>
</comment>
<organism evidence="4 5">
    <name type="scientific">Jatrophihabitans telluris</name>
    <dbReference type="NCBI Taxonomy" id="2038343"/>
    <lineage>
        <taxon>Bacteria</taxon>
        <taxon>Bacillati</taxon>
        <taxon>Actinomycetota</taxon>
        <taxon>Actinomycetes</taxon>
        <taxon>Jatrophihabitantales</taxon>
        <taxon>Jatrophihabitantaceae</taxon>
        <taxon>Jatrophihabitans</taxon>
    </lineage>
</organism>
<dbReference type="SUPFAM" id="SSF111331">
    <property type="entry name" value="NAD kinase/diacylglycerol kinase-like"/>
    <property type="match status" value="1"/>
</dbReference>
<dbReference type="PANTHER" id="PTHR12358:SF106">
    <property type="entry name" value="LIPID KINASE YEGS"/>
    <property type="match status" value="1"/>
</dbReference>